<feature type="compositionally biased region" description="Polar residues" evidence="1">
    <location>
        <begin position="48"/>
        <end position="60"/>
    </location>
</feature>
<proteinExistence type="predicted"/>
<dbReference type="Proteomes" id="UP000729357">
    <property type="component" value="Unassembled WGS sequence"/>
</dbReference>
<keyword evidence="3" id="KW-1185">Reference proteome</keyword>
<reference evidence="2" key="2">
    <citation type="submission" date="2021-08" db="EMBL/GenBank/DDBJ databases">
        <authorList>
            <person name="Gostincar C."/>
            <person name="Sun X."/>
            <person name="Song Z."/>
            <person name="Gunde-Cimerman N."/>
        </authorList>
    </citation>
    <scope>NUCLEOTIDE SEQUENCE</scope>
    <source>
        <strain evidence="2">EXF-9298</strain>
    </source>
</reference>
<feature type="non-terminal residue" evidence="2">
    <location>
        <position position="1"/>
    </location>
</feature>
<evidence type="ECO:0000313" key="3">
    <source>
        <dbReference type="Proteomes" id="UP000729357"/>
    </source>
</evidence>
<dbReference type="AlphaFoldDB" id="A0A9P8JT48"/>
<evidence type="ECO:0000256" key="1">
    <source>
        <dbReference type="SAM" id="MobiDB-lite"/>
    </source>
</evidence>
<feature type="region of interest" description="Disordered" evidence="1">
    <location>
        <begin position="21"/>
        <end position="69"/>
    </location>
</feature>
<accession>A0A9P8JT48</accession>
<evidence type="ECO:0000313" key="2">
    <source>
        <dbReference type="EMBL" id="KAG9978449.1"/>
    </source>
</evidence>
<dbReference type="EMBL" id="JAHFXS010001282">
    <property type="protein sequence ID" value="KAG9978449.1"/>
    <property type="molecule type" value="Genomic_DNA"/>
</dbReference>
<organism evidence="2 3">
    <name type="scientific">Aureobasidium melanogenum</name>
    <name type="common">Aureobasidium pullulans var. melanogenum</name>
    <dbReference type="NCBI Taxonomy" id="46634"/>
    <lineage>
        <taxon>Eukaryota</taxon>
        <taxon>Fungi</taxon>
        <taxon>Dikarya</taxon>
        <taxon>Ascomycota</taxon>
        <taxon>Pezizomycotina</taxon>
        <taxon>Dothideomycetes</taxon>
        <taxon>Dothideomycetidae</taxon>
        <taxon>Dothideales</taxon>
        <taxon>Saccotheciaceae</taxon>
        <taxon>Aureobasidium</taxon>
    </lineage>
</organism>
<comment type="caution">
    <text evidence="2">The sequence shown here is derived from an EMBL/GenBank/DDBJ whole genome shotgun (WGS) entry which is preliminary data.</text>
</comment>
<gene>
    <name evidence="2" type="ORF">KCU98_g9416</name>
</gene>
<sequence>MYAAEFLHLKDDVLQEIQDSSVANEPSDNNQPTPPRVLPNNDHRDNNHGVSNHGDNNYGDSNYEDNDRTHNETIATTDNVPCYTRSTRAVSLDLDDAKYHTEAPTVDDKFGPSALKQYNIRLSRLVNDNLQTTKRIPLWLCGNGTPTRSSLIDIGHLSFGRLARLANLSVTETLTYAYARSPTGYMQITDDADFITAIQYLITHNASPVDDLVLYIIQEA</sequence>
<reference evidence="2" key="1">
    <citation type="journal article" date="2021" name="J Fungi (Basel)">
        <title>Virulence traits and population genomics of the black yeast Aureobasidium melanogenum.</title>
        <authorList>
            <person name="Cernosa A."/>
            <person name="Sun X."/>
            <person name="Gostincar C."/>
            <person name="Fang C."/>
            <person name="Gunde-Cimerman N."/>
            <person name="Song Z."/>
        </authorList>
    </citation>
    <scope>NUCLEOTIDE SEQUENCE</scope>
    <source>
        <strain evidence="2">EXF-9298</strain>
    </source>
</reference>
<feature type="compositionally biased region" description="Polar residues" evidence="1">
    <location>
        <begin position="21"/>
        <end position="31"/>
    </location>
</feature>
<protein>
    <submittedName>
        <fullName evidence="2">Uncharacterized protein</fullName>
    </submittedName>
</protein>
<name>A0A9P8JT48_AURME</name>